<dbReference type="EMBL" id="SZYD01000018">
    <property type="protein sequence ID" value="KAD2805153.1"/>
    <property type="molecule type" value="Genomic_DNA"/>
</dbReference>
<organism evidence="2 3">
    <name type="scientific">Mikania micrantha</name>
    <name type="common">bitter vine</name>
    <dbReference type="NCBI Taxonomy" id="192012"/>
    <lineage>
        <taxon>Eukaryota</taxon>
        <taxon>Viridiplantae</taxon>
        <taxon>Streptophyta</taxon>
        <taxon>Embryophyta</taxon>
        <taxon>Tracheophyta</taxon>
        <taxon>Spermatophyta</taxon>
        <taxon>Magnoliopsida</taxon>
        <taxon>eudicotyledons</taxon>
        <taxon>Gunneridae</taxon>
        <taxon>Pentapetalae</taxon>
        <taxon>asterids</taxon>
        <taxon>campanulids</taxon>
        <taxon>Asterales</taxon>
        <taxon>Asteraceae</taxon>
        <taxon>Asteroideae</taxon>
        <taxon>Heliantheae alliance</taxon>
        <taxon>Eupatorieae</taxon>
        <taxon>Mikania</taxon>
    </lineage>
</organism>
<feature type="compositionally biased region" description="Low complexity" evidence="1">
    <location>
        <begin position="50"/>
        <end position="61"/>
    </location>
</feature>
<evidence type="ECO:0000256" key="1">
    <source>
        <dbReference type="SAM" id="MobiDB-lite"/>
    </source>
</evidence>
<name>A0A5N6LUA1_9ASTR</name>
<dbReference type="AlphaFoldDB" id="A0A5N6LUA1"/>
<sequence length="130" mass="14884">MQRFVLMKRTMKIANKMTMPLVDKIFIQLLCGFPSSEHDIGPYCAWSKESTTASATPTGTTELSKKSNSTRHQLLVCRSKSSGRDASVKEINRAFIFTFKRDCRLDQQLPPFVFLKSSDKVFRFGFFAWS</sequence>
<keyword evidence="3" id="KW-1185">Reference proteome</keyword>
<dbReference type="Proteomes" id="UP000326396">
    <property type="component" value="Linkage Group LG8"/>
</dbReference>
<feature type="region of interest" description="Disordered" evidence="1">
    <location>
        <begin position="50"/>
        <end position="71"/>
    </location>
</feature>
<dbReference type="OrthoDB" id="1933664at2759"/>
<evidence type="ECO:0000313" key="3">
    <source>
        <dbReference type="Proteomes" id="UP000326396"/>
    </source>
</evidence>
<protein>
    <submittedName>
        <fullName evidence="2">Uncharacterized protein</fullName>
    </submittedName>
</protein>
<gene>
    <name evidence="2" type="ORF">E3N88_38530</name>
</gene>
<proteinExistence type="predicted"/>
<comment type="caution">
    <text evidence="2">The sequence shown here is derived from an EMBL/GenBank/DDBJ whole genome shotgun (WGS) entry which is preliminary data.</text>
</comment>
<accession>A0A5N6LUA1</accession>
<reference evidence="2 3" key="1">
    <citation type="submission" date="2019-05" db="EMBL/GenBank/DDBJ databases">
        <title>Mikania micrantha, genome provides insights into the molecular mechanism of rapid growth.</title>
        <authorList>
            <person name="Liu B."/>
        </authorList>
    </citation>
    <scope>NUCLEOTIDE SEQUENCE [LARGE SCALE GENOMIC DNA]</scope>
    <source>
        <strain evidence="2">NLD-2019</strain>
        <tissue evidence="2">Leaf</tissue>
    </source>
</reference>
<evidence type="ECO:0000313" key="2">
    <source>
        <dbReference type="EMBL" id="KAD2805153.1"/>
    </source>
</evidence>